<accession>A0A367CFS3</accession>
<dbReference type="PANTHER" id="PTHR37826:SF3">
    <property type="entry name" value="J DOMAIN-CONTAINING PROTEIN"/>
    <property type="match status" value="1"/>
</dbReference>
<comment type="caution">
    <text evidence="3">The sequence shown here is derived from an EMBL/GenBank/DDBJ whole genome shotgun (WGS) entry which is preliminary data.</text>
</comment>
<keyword evidence="2" id="KW-0812">Transmembrane</keyword>
<dbReference type="STRING" id="53345.LIU_11605"/>
<evidence type="ECO:0000256" key="2">
    <source>
        <dbReference type="SAM" id="Phobius"/>
    </source>
</evidence>
<dbReference type="PANTHER" id="PTHR37826">
    <property type="entry name" value="FLOTILLIN BAND_7_5 DOMAIN PROTEIN"/>
    <property type="match status" value="1"/>
</dbReference>
<dbReference type="AlphaFoldDB" id="A0A367CFS3"/>
<dbReference type="EMBL" id="LEPB01000004">
    <property type="protein sequence ID" value="RCA11471.1"/>
    <property type="molecule type" value="Genomic_DNA"/>
</dbReference>
<keyword evidence="2" id="KW-1133">Transmembrane helix</keyword>
<keyword evidence="2" id="KW-0472">Membrane</keyword>
<organism evidence="3 4">
    <name type="scientific">Enterococcus durans</name>
    <dbReference type="NCBI Taxonomy" id="53345"/>
    <lineage>
        <taxon>Bacteria</taxon>
        <taxon>Bacillati</taxon>
        <taxon>Bacillota</taxon>
        <taxon>Bacilli</taxon>
        <taxon>Lactobacillales</taxon>
        <taxon>Enterococcaceae</taxon>
        <taxon>Enterococcus</taxon>
    </lineage>
</organism>
<feature type="region of interest" description="Disordered" evidence="1">
    <location>
        <begin position="40"/>
        <end position="64"/>
    </location>
</feature>
<sequence length="403" mass="45119">MDVLTHKCPNCGGPLTFDPNDQKFHCDYCLNIYTEEEVSQYEQEQKEARGAQTQQTSAEENGADQFTFTAEEQLDQMDDAEKKAFAEAGGLSDSADDATPTGTMENEDNEATMELFLCPSCGAEIVTDATTAATYCYYCHNPVVLSGRLSGKFLPNKVLPFAVEKEEAITKFLAWTKKKWFVPKAFFNKDQIDKLTGVYFPYWATDATVDGSLQANGTVIRIWRVGDIEYTETKQFAVHREGSLSFKELVKNALSKNTQQKMVETVQPFPLEKAIDFKSQYLAGFQAEKRDIDYQAIKSQVQSELQDYSEKLLRDTASGYTTLTNVHASADITSEKNEYVLLPVWLVTYRSSDSNKKVYYYAMNGQTGKVSGVLPISHKKLGLTAFGIFAVLAILFMIGGYLI</sequence>
<dbReference type="Proteomes" id="UP000252797">
    <property type="component" value="Unassembled WGS sequence"/>
</dbReference>
<evidence type="ECO:0000256" key="1">
    <source>
        <dbReference type="SAM" id="MobiDB-lite"/>
    </source>
</evidence>
<feature type="transmembrane region" description="Helical" evidence="2">
    <location>
        <begin position="381"/>
        <end position="402"/>
    </location>
</feature>
<name>A0A367CFS3_9ENTE</name>
<gene>
    <name evidence="3" type="ORF">EA71_02230</name>
</gene>
<protein>
    <recommendedName>
        <fullName evidence="5">TFIIB-type zinc ribbon-containing protein</fullName>
    </recommendedName>
</protein>
<reference evidence="3 4" key="1">
    <citation type="submission" date="2015-06" db="EMBL/GenBank/DDBJ databases">
        <title>The Genome Sequence of Enterococcus durans 4EA1.</title>
        <authorList>
            <consortium name="The Broad Institute Genomics Platform"/>
            <consortium name="The Broad Institute Genome Sequencing Center for Infectious Disease"/>
            <person name="Earl A.M."/>
            <person name="Van Tyne D."/>
            <person name="Lebreton F."/>
            <person name="Saavedra J.T."/>
            <person name="Gilmore M.S."/>
            <person name="Manson Mcguire A."/>
            <person name="Clock S."/>
            <person name="Crupain M."/>
            <person name="Rangan U."/>
            <person name="Young S."/>
            <person name="Abouelleil A."/>
            <person name="Cao P."/>
            <person name="Chapman S.B."/>
            <person name="Griggs A."/>
            <person name="Priest M."/>
            <person name="Shea T."/>
            <person name="Wortman J."/>
            <person name="Nusbaum C."/>
            <person name="Birren B."/>
        </authorList>
    </citation>
    <scope>NUCLEOTIDE SEQUENCE [LARGE SCALE GENOMIC DNA]</scope>
    <source>
        <strain evidence="3 4">4EA1</strain>
    </source>
</reference>
<dbReference type="Gene3D" id="2.20.28.30">
    <property type="entry name" value="RNA polymerase ii, chain L"/>
    <property type="match status" value="2"/>
</dbReference>
<evidence type="ECO:0000313" key="4">
    <source>
        <dbReference type="Proteomes" id="UP000252797"/>
    </source>
</evidence>
<evidence type="ECO:0000313" key="3">
    <source>
        <dbReference type="EMBL" id="RCA11471.1"/>
    </source>
</evidence>
<feature type="compositionally biased region" description="Polar residues" evidence="1">
    <location>
        <begin position="51"/>
        <end position="64"/>
    </location>
</feature>
<proteinExistence type="predicted"/>
<dbReference type="RefSeq" id="WP_113846126.1">
    <property type="nucleotide sequence ID" value="NZ_CP116579.1"/>
</dbReference>
<evidence type="ECO:0008006" key="5">
    <source>
        <dbReference type="Google" id="ProtNLM"/>
    </source>
</evidence>